<dbReference type="CDD" id="cd00454">
    <property type="entry name" value="TrHb1_N"/>
    <property type="match status" value="1"/>
</dbReference>
<dbReference type="Gene3D" id="1.10.490.10">
    <property type="entry name" value="Globins"/>
    <property type="match status" value="1"/>
</dbReference>
<gene>
    <name evidence="6" type="ORF">SAMN04487904_101662</name>
</gene>
<accession>A0A1I6XJ30</accession>
<reference evidence="7" key="1">
    <citation type="submission" date="2016-10" db="EMBL/GenBank/DDBJ databases">
        <authorList>
            <person name="Varghese N."/>
            <person name="Submissions S."/>
        </authorList>
    </citation>
    <scope>NUCLEOTIDE SEQUENCE [LARGE SCALE GENOMIC DNA]</scope>
    <source>
        <strain evidence="7">DSM 45501</strain>
    </source>
</reference>
<keyword evidence="4 5" id="KW-0408">Iron</keyword>
<keyword evidence="1" id="KW-0813">Transport</keyword>
<keyword evidence="7" id="KW-1185">Reference proteome</keyword>
<evidence type="ECO:0000256" key="1">
    <source>
        <dbReference type="ARBA" id="ARBA00022448"/>
    </source>
</evidence>
<name>A0A1I6XJ30_9ACTN</name>
<evidence type="ECO:0000256" key="4">
    <source>
        <dbReference type="ARBA" id="ARBA00023004"/>
    </source>
</evidence>
<evidence type="ECO:0000256" key="5">
    <source>
        <dbReference type="PIRSR" id="PIRSR601486-1"/>
    </source>
</evidence>
<dbReference type="InterPro" id="IPR012292">
    <property type="entry name" value="Globin/Proto"/>
</dbReference>
<dbReference type="Pfam" id="PF01152">
    <property type="entry name" value="Bac_globin"/>
    <property type="match status" value="1"/>
</dbReference>
<dbReference type="Proteomes" id="UP000199165">
    <property type="component" value="Unassembled WGS sequence"/>
</dbReference>
<dbReference type="AlphaFoldDB" id="A0A1I6XJ30"/>
<organism evidence="6 7">
    <name type="scientific">Actinopolyspora righensis</name>
    <dbReference type="NCBI Taxonomy" id="995060"/>
    <lineage>
        <taxon>Bacteria</taxon>
        <taxon>Bacillati</taxon>
        <taxon>Actinomycetota</taxon>
        <taxon>Actinomycetes</taxon>
        <taxon>Actinopolysporales</taxon>
        <taxon>Actinopolysporaceae</taxon>
        <taxon>Actinopolyspora</taxon>
        <taxon>Actinopolyspora alba group</taxon>
    </lineage>
</organism>
<dbReference type="InterPro" id="IPR009050">
    <property type="entry name" value="Globin-like_sf"/>
</dbReference>
<dbReference type="RefSeq" id="WP_092973486.1">
    <property type="nucleotide sequence ID" value="NZ_FPAT01000001.1"/>
</dbReference>
<evidence type="ECO:0000313" key="7">
    <source>
        <dbReference type="Proteomes" id="UP000199165"/>
    </source>
</evidence>
<keyword evidence="3 5" id="KW-0479">Metal-binding</keyword>
<dbReference type="EMBL" id="FPAT01000001">
    <property type="protein sequence ID" value="SFT38349.1"/>
    <property type="molecule type" value="Genomic_DNA"/>
</dbReference>
<feature type="binding site" description="distal binding residue" evidence="5">
    <location>
        <position position="46"/>
    </location>
    <ligand>
        <name>heme</name>
        <dbReference type="ChEBI" id="CHEBI:30413"/>
    </ligand>
    <ligandPart>
        <name>Fe</name>
        <dbReference type="ChEBI" id="CHEBI:18248"/>
    </ligandPart>
</feature>
<dbReference type="STRING" id="995060.SAMN04487904_101662"/>
<dbReference type="InterPro" id="IPR001486">
    <property type="entry name" value="Hemoglobin_trunc"/>
</dbReference>
<evidence type="ECO:0000256" key="3">
    <source>
        <dbReference type="ARBA" id="ARBA00022723"/>
    </source>
</evidence>
<sequence length="126" mass="13420">MTTIHEQLGGEPAVREVVFRFYEKALADSRLAGYFHRVDLSLLREHQVRLFTAALGGAGAVDGSGAGAEPDTASAEGIHHDEYDLVIGHLADSLRESSVPEPLLTGTLFAIAPLARDVITVPVVTT</sequence>
<dbReference type="GO" id="GO:0019825">
    <property type="term" value="F:oxygen binding"/>
    <property type="evidence" value="ECO:0007669"/>
    <property type="project" value="InterPro"/>
</dbReference>
<evidence type="ECO:0000256" key="2">
    <source>
        <dbReference type="ARBA" id="ARBA00022617"/>
    </source>
</evidence>
<evidence type="ECO:0000313" key="6">
    <source>
        <dbReference type="EMBL" id="SFT38349.1"/>
    </source>
</evidence>
<protein>
    <submittedName>
        <fullName evidence="6">Hemoglobin</fullName>
    </submittedName>
</protein>
<keyword evidence="2 5" id="KW-0349">Heme</keyword>
<dbReference type="GO" id="GO:0020037">
    <property type="term" value="F:heme binding"/>
    <property type="evidence" value="ECO:0007669"/>
    <property type="project" value="InterPro"/>
</dbReference>
<dbReference type="GO" id="GO:0046872">
    <property type="term" value="F:metal ion binding"/>
    <property type="evidence" value="ECO:0007669"/>
    <property type="project" value="UniProtKB-KW"/>
</dbReference>
<dbReference type="OrthoDB" id="9798157at2"/>
<dbReference type="SUPFAM" id="SSF46458">
    <property type="entry name" value="Globin-like"/>
    <property type="match status" value="1"/>
</dbReference>
<proteinExistence type="predicted"/>